<feature type="compositionally biased region" description="Basic residues" evidence="1">
    <location>
        <begin position="1"/>
        <end position="14"/>
    </location>
</feature>
<evidence type="ECO:0000256" key="1">
    <source>
        <dbReference type="SAM" id="MobiDB-lite"/>
    </source>
</evidence>
<proteinExistence type="predicted"/>
<dbReference type="RefSeq" id="WP_259428747.1">
    <property type="nucleotide sequence ID" value="NZ_JANWTC010000016.1"/>
</dbReference>
<keyword evidence="3" id="KW-1185">Reference proteome</keyword>
<name>A0ABT2FZK9_9CORY</name>
<accession>A0ABT2FZK9</accession>
<protein>
    <submittedName>
        <fullName evidence="2">Uncharacterized protein</fullName>
    </submittedName>
</protein>
<evidence type="ECO:0000313" key="2">
    <source>
        <dbReference type="EMBL" id="MCS5480690.1"/>
    </source>
</evidence>
<comment type="caution">
    <text evidence="2">The sequence shown here is derived from an EMBL/GenBank/DDBJ whole genome shotgun (WGS) entry which is preliminary data.</text>
</comment>
<dbReference type="EMBL" id="JANWTC010000016">
    <property type="protein sequence ID" value="MCS5480690.1"/>
    <property type="molecule type" value="Genomic_DNA"/>
</dbReference>
<evidence type="ECO:0000313" key="3">
    <source>
        <dbReference type="Proteomes" id="UP001205965"/>
    </source>
</evidence>
<sequence>MSARKKNRRKKTTRAVRTVAANTPVEESPAKDLPPFRTPPANPLIYQFDESIKLMGRYGLIHRRTDLSGHLPHRPIDDPNFRHRPLTTILTQVDPDGIPFMERVFIDEGELTRTTVDDLKCFITEAAERSGTADQLRDIVVMLDPGSTTTGSLRYTIDQTVRDHSFELDPGFGDAQVEAEILQGVAPYGYDAYTFYALPSVKPVTIWIPSDSDDGLIKALNRENEEAPVSEPAEAQ</sequence>
<gene>
    <name evidence="2" type="ORF">NYP18_13650</name>
</gene>
<reference evidence="2 3" key="1">
    <citation type="submission" date="2022-08" db="EMBL/GenBank/DDBJ databases">
        <title>YIM 101645 draft genome.</title>
        <authorList>
            <person name="Chen X."/>
        </authorList>
    </citation>
    <scope>NUCLEOTIDE SEQUENCE [LARGE SCALE GENOMIC DNA]</scope>
    <source>
        <strain evidence="2 3">YIM 101645</strain>
    </source>
</reference>
<organism evidence="2 3">
    <name type="scientific">Corynebacterium lemuris</name>
    <dbReference type="NCBI Taxonomy" id="1859292"/>
    <lineage>
        <taxon>Bacteria</taxon>
        <taxon>Bacillati</taxon>
        <taxon>Actinomycetota</taxon>
        <taxon>Actinomycetes</taxon>
        <taxon>Mycobacteriales</taxon>
        <taxon>Corynebacteriaceae</taxon>
        <taxon>Corynebacterium</taxon>
    </lineage>
</organism>
<feature type="region of interest" description="Disordered" evidence="1">
    <location>
        <begin position="1"/>
        <end position="38"/>
    </location>
</feature>
<dbReference type="Proteomes" id="UP001205965">
    <property type="component" value="Unassembled WGS sequence"/>
</dbReference>